<protein>
    <submittedName>
        <fullName evidence="1">Uncharacterized protein</fullName>
    </submittedName>
</protein>
<dbReference type="EMBL" id="OU896717">
    <property type="protein sequence ID" value="CAG9814684.1"/>
    <property type="molecule type" value="Genomic_DNA"/>
</dbReference>
<reference evidence="1" key="2">
    <citation type="submission" date="2022-10" db="EMBL/GenBank/DDBJ databases">
        <authorList>
            <consortium name="ENA_rothamsted_submissions"/>
            <consortium name="culmorum"/>
            <person name="King R."/>
        </authorList>
    </citation>
    <scope>NUCLEOTIDE SEQUENCE</scope>
</reference>
<organism evidence="1 2">
    <name type="scientific">Phaedon cochleariae</name>
    <name type="common">Mustard beetle</name>
    <dbReference type="NCBI Taxonomy" id="80249"/>
    <lineage>
        <taxon>Eukaryota</taxon>
        <taxon>Metazoa</taxon>
        <taxon>Ecdysozoa</taxon>
        <taxon>Arthropoda</taxon>
        <taxon>Hexapoda</taxon>
        <taxon>Insecta</taxon>
        <taxon>Pterygota</taxon>
        <taxon>Neoptera</taxon>
        <taxon>Endopterygota</taxon>
        <taxon>Coleoptera</taxon>
        <taxon>Polyphaga</taxon>
        <taxon>Cucujiformia</taxon>
        <taxon>Chrysomeloidea</taxon>
        <taxon>Chrysomelidae</taxon>
        <taxon>Chrysomelinae</taxon>
        <taxon>Chrysomelini</taxon>
        <taxon>Phaedon</taxon>
    </lineage>
</organism>
<reference evidence="1" key="1">
    <citation type="submission" date="2022-01" db="EMBL/GenBank/DDBJ databases">
        <authorList>
            <person name="King R."/>
        </authorList>
    </citation>
    <scope>NUCLEOTIDE SEQUENCE</scope>
</reference>
<proteinExistence type="predicted"/>
<dbReference type="AlphaFoldDB" id="A0A9N9X0S9"/>
<dbReference type="Proteomes" id="UP001153737">
    <property type="component" value="Chromosome 11"/>
</dbReference>
<dbReference type="OrthoDB" id="6776482at2759"/>
<name>A0A9N9X0S9_PHACE</name>
<gene>
    <name evidence="1" type="ORF">PHAECO_LOCUS2762</name>
</gene>
<accession>A0A9N9X0S9</accession>
<evidence type="ECO:0000313" key="2">
    <source>
        <dbReference type="Proteomes" id="UP001153737"/>
    </source>
</evidence>
<sequence>MKEIAKNCGPAFSDTKTETPVVGKKWYGFSGPYLNLLTEFSLRWKELRLGNAEFPFTKENNISKSYSIQKFGLTRAHYVSPEGIRFPPERKSSMAQSLGPMTFVMCYSLATLANENKFKEAVKKSLAHIPNVEGMFETLKEKYKSITKIFQEAWLQDPLLKMWLAPDKHNEKKCRCKICGVELAGGKSELIKHSLRRKHVKNMNAVNTLKLLVNYFVDKSEKIHVENVKKAEIRLSVFLATMAVDHLVPLLKTIFGDSRVCTDIEKKNMCSLVRYCDLNTNKVETNLLELISLHRLQRIKDL</sequence>
<evidence type="ECO:0000313" key="1">
    <source>
        <dbReference type="EMBL" id="CAG9814684.1"/>
    </source>
</evidence>
<keyword evidence="2" id="KW-1185">Reference proteome</keyword>